<dbReference type="Pfam" id="PF01436">
    <property type="entry name" value="NHL"/>
    <property type="match status" value="10"/>
</dbReference>
<dbReference type="InterPro" id="IPR011042">
    <property type="entry name" value="6-blade_b-propeller_TolB-like"/>
</dbReference>
<reference evidence="4 5" key="1">
    <citation type="submission" date="2019-01" db="EMBL/GenBank/DDBJ databases">
        <title>Complete genome sequence of Cohnella hallensis HS21 isolated from Korean fir (Abies koreana) rhizospheric soil.</title>
        <authorList>
            <person name="Jiang L."/>
            <person name="Kang S.W."/>
            <person name="Kim S."/>
            <person name="Jung J."/>
            <person name="Kim C.Y."/>
            <person name="Kim D.H."/>
            <person name="Kim S.W."/>
            <person name="Lee J."/>
        </authorList>
    </citation>
    <scope>NUCLEOTIDE SEQUENCE [LARGE SCALE GENOMIC DNA]</scope>
    <source>
        <strain evidence="4 5">HS21</strain>
    </source>
</reference>
<dbReference type="KEGG" id="cohn:KCTCHS21_43130"/>
<dbReference type="PANTHER" id="PTHR24104">
    <property type="entry name" value="E3 UBIQUITIN-PROTEIN LIGASE NHLRC1-RELATED"/>
    <property type="match status" value="1"/>
</dbReference>
<feature type="repeat" description="NHL" evidence="2">
    <location>
        <begin position="435"/>
        <end position="471"/>
    </location>
</feature>
<dbReference type="PANTHER" id="PTHR24104:SF25">
    <property type="entry name" value="PROTEIN LIN-41"/>
    <property type="match status" value="1"/>
</dbReference>
<proteinExistence type="predicted"/>
<dbReference type="InterPro" id="IPR001258">
    <property type="entry name" value="NHL_repeat"/>
</dbReference>
<dbReference type="Pfam" id="PF12733">
    <property type="entry name" value="Cadherin-like"/>
    <property type="match status" value="3"/>
</dbReference>
<feature type="repeat" description="NHL" evidence="2">
    <location>
        <begin position="537"/>
        <end position="573"/>
    </location>
</feature>
<dbReference type="InterPro" id="IPR050952">
    <property type="entry name" value="TRIM-NHL_E3_ligases"/>
</dbReference>
<dbReference type="SMART" id="SM00135">
    <property type="entry name" value="LY"/>
    <property type="match status" value="6"/>
</dbReference>
<evidence type="ECO:0000256" key="1">
    <source>
        <dbReference type="ARBA" id="ARBA00022737"/>
    </source>
</evidence>
<feature type="repeat" description="NHL" evidence="2">
    <location>
        <begin position="297"/>
        <end position="334"/>
    </location>
</feature>
<accession>A0A3T1DA67</accession>
<dbReference type="InterPro" id="IPR025883">
    <property type="entry name" value="Cadherin-like_domain"/>
</dbReference>
<organism evidence="4 5">
    <name type="scientific">Cohnella abietis</name>
    <dbReference type="NCBI Taxonomy" id="2507935"/>
    <lineage>
        <taxon>Bacteria</taxon>
        <taxon>Bacillati</taxon>
        <taxon>Bacillota</taxon>
        <taxon>Bacilli</taxon>
        <taxon>Bacillales</taxon>
        <taxon>Paenibacillaceae</taxon>
        <taxon>Cohnella</taxon>
    </lineage>
</organism>
<protein>
    <recommendedName>
        <fullName evidence="3">SLH domain-containing protein</fullName>
    </recommendedName>
</protein>
<feature type="repeat" description="NHL" evidence="2">
    <location>
        <begin position="386"/>
        <end position="425"/>
    </location>
</feature>
<dbReference type="Gene3D" id="2.120.10.30">
    <property type="entry name" value="TolB, C-terminal domain"/>
    <property type="match status" value="7"/>
</dbReference>
<dbReference type="SUPFAM" id="SSF101898">
    <property type="entry name" value="NHL repeat"/>
    <property type="match status" value="1"/>
</dbReference>
<dbReference type="PROSITE" id="PS51125">
    <property type="entry name" value="NHL"/>
    <property type="match status" value="10"/>
</dbReference>
<dbReference type="RefSeq" id="WP_130613036.1">
    <property type="nucleotide sequence ID" value="NZ_AP019400.1"/>
</dbReference>
<dbReference type="OrthoDB" id="9799230at2"/>
<sequence>MNRSFLRAIYGLLIIALLMSTISINFSTKAYASVSSDGIHEVYTSGEFRLPASVEFNSPGAVAIDSKGNVYVADTSNHRILKLDSKGTYLTQWGGLGSSKGKFNYAQGIAVDKSDNVYVTDMLNNRIQKFDSRGTYLAQIGTAGTGKGQFSRPAGITLDSKGNLYVVDSGNHRVQKLDTDGSWTVWGKETNSVPASGNGNGEFYFPTGIIVDEINESVYVADTSNHRIQKLSSNSWTVIGSKGTTDGKFDSPSGVALDSEGNLYVVEKKNHRIQKLDTLGNWTVFAGKTSEKEAPIKGGELGQFSDPGGIAVDSKDNVYVADTFNHRIQRLDSKDSSWISWGKYGAATINSESSTVVSDGNVYVADKSKNQILKFDTSGNVLDQWGSKGNAVGQFSSPEGIAVDSSSNIYVADTGNKRIQKRNPEGTWVVWGNMGSGNGTLSKPSGIALDSKGDVYVTDKSNNQVVKFDSNGTYVTKWGSMGKGIGQFTNPIGIAVDRNGNVYVVDSGNHRIQKFDSNGGSGTAWGKTTSKGLPEAGTSNGQFYNPTGIATDHANNIYVADYDNNRIQVLDSSGTYLTQWGSGDDGDVRFFVPNAITVDNSGELYVIDASGKTVRKFIFNNNTMVSELTISDGMLNPSFTSSYTGPYEASVAASVYELKVTPTLLDPMATVNVTVESGKSVSSSVYNNVASYNVPLDTGSNLISVTVTASDRVTKKSYTIDVTRISNNALLSDLAIEEGKGLLSPAFLPTEPNYSVDVSNTIENLHFSFSKADSKGTVTVTGAVYRSVTDTVYAYEATDLNIGPNQIQIVVTAQDGTVNPYNLTVNRAPAPSSNADLSDLILSSGVLSPEFASGTIAYTSSVANAVQSIAITANVSDSNAKMTVNGNAVISGQPYGDIGLNVGSNLITIVVTAQDNTTKTYLVTVDRASYPGTGSGSIPNEKVISTNGQLTLPTGTPGEVSLGDAIKLSIPSSVVDKELKLTIEKVLDSQKLLTNKEVLASPVYEILKNSSENFSKPVTLTLSFDPSSLKSNQSVGIFYYEEGKKEWKGVAGGEIIGNFITANVSHVGKFVVLVVDQATGIPILDKTTEPTTEPTTAPTIEPTIEVKLSDISGHWAEAAIKQAVISGFVKGYPDGTFKPSKTVTRAEFTVMLMNALKLQGAGPELIFTDTAKIGAWAQKAVAQAVQAGIIKGYNDGSFRPDAQITRAEMALIVAKALGQSIKAIASTSFADDKDIPVWAKDSVAVVKEAGIVQGKGNNEFAPQEHATRAEAITILLNMLAQMSK</sequence>
<evidence type="ECO:0000313" key="5">
    <source>
        <dbReference type="Proteomes" id="UP000289856"/>
    </source>
</evidence>
<feature type="repeat" description="NHL" evidence="2">
    <location>
        <begin position="55"/>
        <end position="86"/>
    </location>
</feature>
<feature type="repeat" description="NHL" evidence="2">
    <location>
        <begin position="237"/>
        <end position="279"/>
    </location>
</feature>
<dbReference type="GO" id="GO:0008270">
    <property type="term" value="F:zinc ion binding"/>
    <property type="evidence" value="ECO:0007669"/>
    <property type="project" value="UniProtKB-KW"/>
</dbReference>
<keyword evidence="1" id="KW-0677">Repeat</keyword>
<name>A0A3T1DA67_9BACL</name>
<feature type="domain" description="SLH" evidence="3">
    <location>
        <begin position="1229"/>
        <end position="1284"/>
    </location>
</feature>
<dbReference type="Pfam" id="PF00395">
    <property type="entry name" value="SLH"/>
    <property type="match status" value="3"/>
</dbReference>
<feature type="repeat" description="NHL" evidence="2">
    <location>
        <begin position="90"/>
        <end position="133"/>
    </location>
</feature>
<feature type="repeat" description="NHL" evidence="2">
    <location>
        <begin position="137"/>
        <end position="180"/>
    </location>
</feature>
<feature type="domain" description="SLH" evidence="3">
    <location>
        <begin position="1164"/>
        <end position="1227"/>
    </location>
</feature>
<dbReference type="InterPro" id="IPR001119">
    <property type="entry name" value="SLH_dom"/>
</dbReference>
<gene>
    <name evidence="4" type="ORF">KCTCHS21_43130</name>
</gene>
<feature type="repeat" description="NHL" evidence="2">
    <location>
        <begin position="197"/>
        <end position="234"/>
    </location>
</feature>
<evidence type="ECO:0000259" key="3">
    <source>
        <dbReference type="PROSITE" id="PS51272"/>
    </source>
</evidence>
<feature type="repeat" description="NHL" evidence="2">
    <location>
        <begin position="475"/>
        <end position="518"/>
    </location>
</feature>
<dbReference type="Gene3D" id="2.60.220.30">
    <property type="match status" value="1"/>
</dbReference>
<dbReference type="Proteomes" id="UP000289856">
    <property type="component" value="Chromosome"/>
</dbReference>
<evidence type="ECO:0000256" key="2">
    <source>
        <dbReference type="PROSITE-ProRule" id="PRU00504"/>
    </source>
</evidence>
<evidence type="ECO:0000313" key="4">
    <source>
        <dbReference type="EMBL" id="BBI34914.1"/>
    </source>
</evidence>
<feature type="domain" description="SLH" evidence="3">
    <location>
        <begin position="1103"/>
        <end position="1163"/>
    </location>
</feature>
<dbReference type="InterPro" id="IPR000033">
    <property type="entry name" value="LDLR_classB_rpt"/>
</dbReference>
<dbReference type="PROSITE" id="PS51272">
    <property type="entry name" value="SLH"/>
    <property type="match status" value="3"/>
</dbReference>
<dbReference type="SUPFAM" id="SSF63829">
    <property type="entry name" value="Calcium-dependent phosphotriesterase"/>
    <property type="match status" value="1"/>
</dbReference>
<dbReference type="EMBL" id="AP019400">
    <property type="protein sequence ID" value="BBI34914.1"/>
    <property type="molecule type" value="Genomic_DNA"/>
</dbReference>
<keyword evidence="5" id="KW-1185">Reference proteome</keyword>